<dbReference type="InParanoid" id="A0A0N1IQ68"/>
<keyword evidence="1" id="KW-0732">Signal</keyword>
<dbReference type="SUPFAM" id="SSF100950">
    <property type="entry name" value="NagB/RpiA/CoA transferase-like"/>
    <property type="match status" value="1"/>
</dbReference>
<feature type="compositionally biased region" description="Basic and acidic residues" evidence="2">
    <location>
        <begin position="406"/>
        <end position="431"/>
    </location>
</feature>
<protein>
    <submittedName>
        <fullName evidence="3">Methenyltetrahydrofolate synthase domain-containing protein</fullName>
    </submittedName>
</protein>
<evidence type="ECO:0000313" key="3">
    <source>
        <dbReference type="EMBL" id="KPJ19181.1"/>
    </source>
</evidence>
<dbReference type="AlphaFoldDB" id="A0A0N1IQ68"/>
<dbReference type="InterPro" id="IPR002698">
    <property type="entry name" value="FTHF_cligase"/>
</dbReference>
<dbReference type="Pfam" id="PF01812">
    <property type="entry name" value="5-FTHF_cyc-lig"/>
    <property type="match status" value="1"/>
</dbReference>
<accession>A0A0N1IQ68</accession>
<dbReference type="PANTHER" id="PTHR13017">
    <property type="entry name" value="5-FORMYLTETRAHYDROFOLATE CYCLO-LIGASE-RELATED"/>
    <property type="match status" value="1"/>
</dbReference>
<dbReference type="InterPro" id="IPR024185">
    <property type="entry name" value="FTHF_cligase-like_sf"/>
</dbReference>
<evidence type="ECO:0000256" key="1">
    <source>
        <dbReference type="ARBA" id="ARBA00022729"/>
    </source>
</evidence>
<name>A0A0N1IQ68_PAPMA</name>
<dbReference type="GO" id="GO:0005737">
    <property type="term" value="C:cytoplasm"/>
    <property type="evidence" value="ECO:0007669"/>
    <property type="project" value="TreeGrafter"/>
</dbReference>
<gene>
    <name evidence="3" type="ORF">RR48_05491</name>
</gene>
<feature type="compositionally biased region" description="Basic residues" evidence="2">
    <location>
        <begin position="361"/>
        <end position="374"/>
    </location>
</feature>
<evidence type="ECO:0000313" key="4">
    <source>
        <dbReference type="Proteomes" id="UP000053240"/>
    </source>
</evidence>
<proteinExistence type="predicted"/>
<feature type="compositionally biased region" description="Basic residues" evidence="2">
    <location>
        <begin position="393"/>
        <end position="405"/>
    </location>
</feature>
<keyword evidence="4" id="KW-1185">Reference proteome</keyword>
<reference evidence="3 4" key="1">
    <citation type="journal article" date="2015" name="Nat. Commun.">
        <title>Outbred genome sequencing and CRISPR/Cas9 gene editing in butterflies.</title>
        <authorList>
            <person name="Li X."/>
            <person name="Fan D."/>
            <person name="Zhang W."/>
            <person name="Liu G."/>
            <person name="Zhang L."/>
            <person name="Zhao L."/>
            <person name="Fang X."/>
            <person name="Chen L."/>
            <person name="Dong Y."/>
            <person name="Chen Y."/>
            <person name="Ding Y."/>
            <person name="Zhao R."/>
            <person name="Feng M."/>
            <person name="Zhu Y."/>
            <person name="Feng Y."/>
            <person name="Jiang X."/>
            <person name="Zhu D."/>
            <person name="Xiang H."/>
            <person name="Feng X."/>
            <person name="Li S."/>
            <person name="Wang J."/>
            <person name="Zhang G."/>
            <person name="Kronforst M.R."/>
            <person name="Wang W."/>
        </authorList>
    </citation>
    <scope>NUCLEOTIDE SEQUENCE [LARGE SCALE GENOMIC DNA]</scope>
    <source>
        <strain evidence="3">Ya'a_city_454_Pm</strain>
        <tissue evidence="3">Whole body</tissue>
    </source>
</reference>
<sequence>MQNGEETAAPVENSAFSLIVAFIALRCVCADYFAINSPNGLAMFPRPVFNRIPNFKGAPEAAARLAELDVFKNANTVKVNPDKPQEPVRCQSKGRIPNLETYVLPTDLISRVMCLEQKKTLYVPVPRLQTGFLNRIVLPEGEPGNAAYRKAVSRNGMEVYGQPIGIEDTVIHRVMCLEQQKTLYVPVPRLQTGFLNRIVLPEGEPGNAAYRKAVSRNGMEVYGQPIGIEDTVTLDLVVMGSVAVSKEGYRIGKGRVLKVKENIVMLHISEKKFNMCEVFDTLPAELFGPHDVPIDLIVTPTQVIETQRMSQRPTGILWHLLSNRRLELMPILGQLREIEMLAGRSCTLKEVDTDVEERSQGRPRRPRRRTRSSKSHSEGEGGNTTEGEEAKTGKARRAARRRHSTKSKDGKEGKDNEKPRRPRRPRPDIEFSVKISNISPTTRVRDLKQALSERGVKPQIMVWKGFRGFCYLHFFKPVPQKDIIEEYVLNFDSGLYVCGDEQSKAYFDCSRVEVSRYNETTTAMFGVARLLKGMDENTLVEAYVEKDVSGRYELVMSHEICNICDELGKEESNYYSYIKDIELPDSCPFPPAEYTITNLVIDTKYLPMNKANEGRYQMTLNFYDSPNRDCTGPKTFNACLKVDMVEAYVEKDVSGRYELVMSHEICNICNELGKEESNYYSYIKDIELPDSCPFPPAEYTITDLVIDTKYLPMNKANEGRYQMTLNFYDSPSRDCTGPKTFNACLKVDMVIEPK</sequence>
<evidence type="ECO:0000256" key="2">
    <source>
        <dbReference type="SAM" id="MobiDB-lite"/>
    </source>
</evidence>
<dbReference type="PANTHER" id="PTHR13017:SF0">
    <property type="entry name" value="METHENYLTETRAHYDROFOLATE SYNTHASE DOMAIN-CONTAINING PROTEIN"/>
    <property type="match status" value="1"/>
</dbReference>
<dbReference type="InterPro" id="IPR037171">
    <property type="entry name" value="NagB/RpiA_transferase-like"/>
</dbReference>
<dbReference type="Gene3D" id="3.40.50.10420">
    <property type="entry name" value="NagB/RpiA/CoA transferase-like"/>
    <property type="match status" value="1"/>
</dbReference>
<dbReference type="InterPro" id="IPR036846">
    <property type="entry name" value="GM2-AP_sf"/>
</dbReference>
<dbReference type="STRING" id="76193.A0A0N1IQ68"/>
<dbReference type="Proteomes" id="UP000053240">
    <property type="component" value="Unassembled WGS sequence"/>
</dbReference>
<dbReference type="EMBL" id="KQ459941">
    <property type="protein sequence ID" value="KPJ19181.1"/>
    <property type="molecule type" value="Genomic_DNA"/>
</dbReference>
<feature type="region of interest" description="Disordered" evidence="2">
    <location>
        <begin position="352"/>
        <end position="432"/>
    </location>
</feature>
<dbReference type="Gene3D" id="2.70.220.10">
    <property type="entry name" value="Ganglioside GM2 activator"/>
    <property type="match status" value="2"/>
</dbReference>
<organism evidence="3 4">
    <name type="scientific">Papilio machaon</name>
    <name type="common">Old World swallowtail butterfly</name>
    <dbReference type="NCBI Taxonomy" id="76193"/>
    <lineage>
        <taxon>Eukaryota</taxon>
        <taxon>Metazoa</taxon>
        <taxon>Ecdysozoa</taxon>
        <taxon>Arthropoda</taxon>
        <taxon>Hexapoda</taxon>
        <taxon>Insecta</taxon>
        <taxon>Pterygota</taxon>
        <taxon>Neoptera</taxon>
        <taxon>Endopterygota</taxon>
        <taxon>Lepidoptera</taxon>
        <taxon>Glossata</taxon>
        <taxon>Ditrysia</taxon>
        <taxon>Papilionoidea</taxon>
        <taxon>Papilionidae</taxon>
        <taxon>Papilioninae</taxon>
        <taxon>Papilio</taxon>
    </lineage>
</organism>